<feature type="region of interest" description="Disordered" evidence="1">
    <location>
        <begin position="98"/>
        <end position="135"/>
    </location>
</feature>
<name>A0A1I8IVX0_9PLAT</name>
<evidence type="ECO:0000313" key="2">
    <source>
        <dbReference type="Proteomes" id="UP000095280"/>
    </source>
</evidence>
<dbReference type="Proteomes" id="UP000095280">
    <property type="component" value="Unplaced"/>
</dbReference>
<evidence type="ECO:0000313" key="3">
    <source>
        <dbReference type="WBParaSite" id="maker-uti_cns_0017595-snap-gene-0.2-mRNA-1"/>
    </source>
</evidence>
<dbReference type="WBParaSite" id="maker-uti_cns_0017595-snap-gene-0.2-mRNA-1">
    <property type="protein sequence ID" value="maker-uti_cns_0017595-snap-gene-0.2-mRNA-1"/>
    <property type="gene ID" value="maker-uti_cns_0017595-snap-gene-0.2"/>
</dbReference>
<evidence type="ECO:0000256" key="1">
    <source>
        <dbReference type="SAM" id="MobiDB-lite"/>
    </source>
</evidence>
<accession>A0A1I8IVX0</accession>
<proteinExistence type="predicted"/>
<organism evidence="2 3">
    <name type="scientific">Macrostomum lignano</name>
    <dbReference type="NCBI Taxonomy" id="282301"/>
    <lineage>
        <taxon>Eukaryota</taxon>
        <taxon>Metazoa</taxon>
        <taxon>Spiralia</taxon>
        <taxon>Lophotrochozoa</taxon>
        <taxon>Platyhelminthes</taxon>
        <taxon>Rhabditophora</taxon>
        <taxon>Macrostomorpha</taxon>
        <taxon>Macrostomida</taxon>
        <taxon>Macrostomidae</taxon>
        <taxon>Macrostomum</taxon>
    </lineage>
</organism>
<sequence>ARKARRGWSGRSAAGKKDSVFAVSNKPTFLFGVGGGIGETRSRVGDRLVNQSAADHRGGSGKTDAGARGASSALAAAESWCSGCHVRASADCRVSVTTAAGSEPPAAEPSTARNQMTTAAALKPASLGAEEKQLR</sequence>
<feature type="compositionally biased region" description="Low complexity" evidence="1">
    <location>
        <begin position="98"/>
        <end position="112"/>
    </location>
</feature>
<dbReference type="AlphaFoldDB" id="A0A1I8IVX0"/>
<protein>
    <submittedName>
        <fullName evidence="3">Protein kinase domain-containing protein</fullName>
    </submittedName>
</protein>
<reference evidence="3" key="1">
    <citation type="submission" date="2016-11" db="UniProtKB">
        <authorList>
            <consortium name="WormBaseParasite"/>
        </authorList>
    </citation>
    <scope>IDENTIFICATION</scope>
</reference>
<keyword evidence="2" id="KW-1185">Reference proteome</keyword>